<reference evidence="1" key="2">
    <citation type="journal article" date="2015" name="Fish Shellfish Immunol.">
        <title>Early steps in the European eel (Anguilla anguilla)-Vibrio vulnificus interaction in the gills: Role of the RtxA13 toxin.</title>
        <authorList>
            <person name="Callol A."/>
            <person name="Pajuelo D."/>
            <person name="Ebbesson L."/>
            <person name="Teles M."/>
            <person name="MacKenzie S."/>
            <person name="Amaro C."/>
        </authorList>
    </citation>
    <scope>NUCLEOTIDE SEQUENCE</scope>
</reference>
<dbReference type="EMBL" id="GBXM01102739">
    <property type="protein sequence ID" value="JAH05838.1"/>
    <property type="molecule type" value="Transcribed_RNA"/>
</dbReference>
<dbReference type="AlphaFoldDB" id="A0A0E9PPT1"/>
<evidence type="ECO:0000313" key="1">
    <source>
        <dbReference type="EMBL" id="JAH05838.1"/>
    </source>
</evidence>
<protein>
    <submittedName>
        <fullName evidence="1">Uncharacterized protein</fullName>
    </submittedName>
</protein>
<name>A0A0E9PPT1_ANGAN</name>
<accession>A0A0E9PPT1</accession>
<organism evidence="1">
    <name type="scientific">Anguilla anguilla</name>
    <name type="common">European freshwater eel</name>
    <name type="synonym">Muraena anguilla</name>
    <dbReference type="NCBI Taxonomy" id="7936"/>
    <lineage>
        <taxon>Eukaryota</taxon>
        <taxon>Metazoa</taxon>
        <taxon>Chordata</taxon>
        <taxon>Craniata</taxon>
        <taxon>Vertebrata</taxon>
        <taxon>Euteleostomi</taxon>
        <taxon>Actinopterygii</taxon>
        <taxon>Neopterygii</taxon>
        <taxon>Teleostei</taxon>
        <taxon>Anguilliformes</taxon>
        <taxon>Anguillidae</taxon>
        <taxon>Anguilla</taxon>
    </lineage>
</organism>
<reference evidence="1" key="1">
    <citation type="submission" date="2014-11" db="EMBL/GenBank/DDBJ databases">
        <authorList>
            <person name="Amaro Gonzalez C."/>
        </authorList>
    </citation>
    <scope>NUCLEOTIDE SEQUENCE</scope>
</reference>
<sequence>MISYAQKHFFLHVYINNIKNFHTKKRDTIIIQAFKLHYFSCSAVP</sequence>
<proteinExistence type="predicted"/>